<name>A0A139KMW5_9BACE</name>
<protein>
    <submittedName>
        <fullName evidence="1">Uncharacterized protein</fullName>
    </submittedName>
</protein>
<comment type="caution">
    <text evidence="1">The sequence shown here is derived from an EMBL/GenBank/DDBJ whole genome shotgun (WGS) entry which is preliminary data.</text>
</comment>
<dbReference type="EMBL" id="LTDF01000178">
    <property type="protein sequence ID" value="KXT40506.1"/>
    <property type="molecule type" value="Genomic_DNA"/>
</dbReference>
<dbReference type="Proteomes" id="UP000070319">
    <property type="component" value="Unassembled WGS sequence"/>
</dbReference>
<sequence>MMFFIHHVQTYSNVNKKGREMCEFAKAFDRLLITDQCALDSLKCSFEAKVNELNQKYPKTKAITFSAGVFDSQDGQFSVRVGNDDNQSVCFISYASVRGYYSFGEGMLKTQTLVTPGVCRICGCTENDPCFHPDHGTCWWADESQTICSHCADPEISADPATEHCINSKGGKQ</sequence>
<evidence type="ECO:0000313" key="2">
    <source>
        <dbReference type="Proteomes" id="UP000070319"/>
    </source>
</evidence>
<dbReference type="PATRIC" id="fig|329854.7.peg.5353"/>
<evidence type="ECO:0000313" key="1">
    <source>
        <dbReference type="EMBL" id="KXT40506.1"/>
    </source>
</evidence>
<organism evidence="1">
    <name type="scientific">Bacteroides intestinalis</name>
    <dbReference type="NCBI Taxonomy" id="329854"/>
    <lineage>
        <taxon>Bacteria</taxon>
        <taxon>Pseudomonadati</taxon>
        <taxon>Bacteroidota</taxon>
        <taxon>Bacteroidia</taxon>
        <taxon>Bacteroidales</taxon>
        <taxon>Bacteroidaceae</taxon>
        <taxon>Bacteroides</taxon>
    </lineage>
</organism>
<accession>A0A139KMW5</accession>
<gene>
    <name evidence="1" type="ORF">HMPREF2531_05282</name>
</gene>
<proteinExistence type="predicted"/>
<dbReference type="RefSeq" id="WP_229129570.1">
    <property type="nucleotide sequence ID" value="NZ_CABJDN010000005.1"/>
</dbReference>
<dbReference type="AlphaFoldDB" id="A0A139KMW5"/>
<reference evidence="1 2" key="1">
    <citation type="submission" date="2016-02" db="EMBL/GenBank/DDBJ databases">
        <authorList>
            <person name="Wen L."/>
            <person name="He K."/>
            <person name="Yang H."/>
        </authorList>
    </citation>
    <scope>NUCLEOTIDE SEQUENCE [LARGE SCALE GENOMIC DNA]</scope>
    <source>
        <strain evidence="1 2">KLE1704</strain>
    </source>
</reference>